<sequence>MPSMRRLALAAAGALALSAATFPAETQAAPLPSGSPPQNAAPPPAQLPAARDWGKTLREDATAIHDAIASSHPGMVNPDDPQFARLNEAQYALALTRADAADSFADYFYALQHYVAAFNDGHLGFGVYGSTPDQVKTWPGFIARDDGARGLVVTFAEPWAGVPAGAKIASCDGRDAFQVGNDRIGARFGRWELASQRVLSDGMVMLDTGDPYVEPIKNCVFETPAGARAVDLDWRPAGPDFYSRYDVFPDPKRGAIGMRRLDDGRYWITLPTFNGNPESEDGRGLAGLITQIAAQADALRSAPAIVFDLRGNGGGSSLWSDQIAENLWGPGAFQHAPEPPMTVVWRASEDNLQAMRANLEKRDANGNLSSEARAWYQNSIAGLEQALARGDDRWVIQPNLDGGSATAPEALAFQPPEGTVFVLTDETCISACLDAVDLWVRLGAKPIGRETGADTVYMEVRSVRVPSGLGAMSLPMKFYIGRERGHNQPVTPLHRFDGDMNDTAALEAWVTTLPH</sequence>
<accession>A0A7W6A6J4</accession>
<dbReference type="SUPFAM" id="SSF52096">
    <property type="entry name" value="ClpP/crotonase"/>
    <property type="match status" value="1"/>
</dbReference>
<gene>
    <name evidence="3" type="ORF">GGR11_002170</name>
</gene>
<feature type="compositionally biased region" description="Pro residues" evidence="1">
    <location>
        <begin position="33"/>
        <end position="46"/>
    </location>
</feature>
<dbReference type="InterPro" id="IPR029045">
    <property type="entry name" value="ClpP/crotonase-like_dom_sf"/>
</dbReference>
<reference evidence="3 4" key="1">
    <citation type="submission" date="2020-08" db="EMBL/GenBank/DDBJ databases">
        <title>Genomic Encyclopedia of Type Strains, Phase IV (KMG-IV): sequencing the most valuable type-strain genomes for metagenomic binning, comparative biology and taxonomic classification.</title>
        <authorList>
            <person name="Goeker M."/>
        </authorList>
    </citation>
    <scope>NUCLEOTIDE SEQUENCE [LARGE SCALE GENOMIC DNA]</scope>
    <source>
        <strain evidence="3 4">DSM 14878</strain>
    </source>
</reference>
<evidence type="ECO:0000256" key="1">
    <source>
        <dbReference type="SAM" id="MobiDB-lite"/>
    </source>
</evidence>
<evidence type="ECO:0008006" key="5">
    <source>
        <dbReference type="Google" id="ProtNLM"/>
    </source>
</evidence>
<keyword evidence="2" id="KW-0732">Signal</keyword>
<dbReference type="EMBL" id="JACIDA010000002">
    <property type="protein sequence ID" value="MBB3872617.1"/>
    <property type="molecule type" value="Genomic_DNA"/>
</dbReference>
<protein>
    <recommendedName>
        <fullName evidence="5">Tail specific protease domain-containing protein</fullName>
    </recommendedName>
</protein>
<proteinExistence type="predicted"/>
<feature type="chain" id="PRO_5031396228" description="Tail specific protease domain-containing protein" evidence="2">
    <location>
        <begin position="29"/>
        <end position="515"/>
    </location>
</feature>
<comment type="caution">
    <text evidence="3">The sequence shown here is derived from an EMBL/GenBank/DDBJ whole genome shotgun (WGS) entry which is preliminary data.</text>
</comment>
<feature type="region of interest" description="Disordered" evidence="1">
    <location>
        <begin position="26"/>
        <end position="49"/>
    </location>
</feature>
<name>A0A7W6A6J4_9CAUL</name>
<organism evidence="3 4">
    <name type="scientific">Brevundimonas mediterranea</name>
    <dbReference type="NCBI Taxonomy" id="74329"/>
    <lineage>
        <taxon>Bacteria</taxon>
        <taxon>Pseudomonadati</taxon>
        <taxon>Pseudomonadota</taxon>
        <taxon>Alphaproteobacteria</taxon>
        <taxon>Caulobacterales</taxon>
        <taxon>Caulobacteraceae</taxon>
        <taxon>Brevundimonas</taxon>
    </lineage>
</organism>
<dbReference type="Proteomes" id="UP000532936">
    <property type="component" value="Unassembled WGS sequence"/>
</dbReference>
<dbReference type="RefSeq" id="WP_221205247.1">
    <property type="nucleotide sequence ID" value="NZ_JACIDA010000002.1"/>
</dbReference>
<feature type="signal peptide" evidence="2">
    <location>
        <begin position="1"/>
        <end position="28"/>
    </location>
</feature>
<dbReference type="AlphaFoldDB" id="A0A7W6A6J4"/>
<evidence type="ECO:0000313" key="3">
    <source>
        <dbReference type="EMBL" id="MBB3872617.1"/>
    </source>
</evidence>
<dbReference type="Gene3D" id="3.90.226.10">
    <property type="entry name" value="2-enoyl-CoA Hydratase, Chain A, domain 1"/>
    <property type="match status" value="1"/>
</dbReference>
<evidence type="ECO:0000256" key="2">
    <source>
        <dbReference type="SAM" id="SignalP"/>
    </source>
</evidence>
<evidence type="ECO:0000313" key="4">
    <source>
        <dbReference type="Proteomes" id="UP000532936"/>
    </source>
</evidence>